<evidence type="ECO:0000256" key="1">
    <source>
        <dbReference type="SAM" id="Coils"/>
    </source>
</evidence>
<keyword evidence="1" id="KW-0175">Coiled coil</keyword>
<protein>
    <recommendedName>
        <fullName evidence="2">NrS-1 polymerase-like HBD domain-containing protein</fullName>
    </recommendedName>
</protein>
<gene>
    <name evidence="3" type="ORF">GCM10009037_17250</name>
</gene>
<evidence type="ECO:0000259" key="2">
    <source>
        <dbReference type="Pfam" id="PF22763"/>
    </source>
</evidence>
<feature type="coiled-coil region" evidence="1">
    <location>
        <begin position="305"/>
        <end position="377"/>
    </location>
</feature>
<dbReference type="AlphaFoldDB" id="A0A830EVA8"/>
<dbReference type="Gene3D" id="1.20.5.340">
    <property type="match status" value="1"/>
</dbReference>
<comment type="caution">
    <text evidence="3">The sequence shown here is derived from an EMBL/GenBank/DDBJ whole genome shotgun (WGS) entry which is preliminary data.</text>
</comment>
<dbReference type="Pfam" id="PF22763">
    <property type="entry name" value="NrS1-1_pol-like_HBD"/>
    <property type="match status" value="1"/>
</dbReference>
<proteinExistence type="predicted"/>
<evidence type="ECO:0000313" key="4">
    <source>
        <dbReference type="Proteomes" id="UP000628840"/>
    </source>
</evidence>
<keyword evidence="4" id="KW-1185">Reference proteome</keyword>
<dbReference type="OrthoDB" id="238910at2157"/>
<reference evidence="3 4" key="1">
    <citation type="journal article" date="2019" name="Int. J. Syst. Evol. Microbiol.">
        <title>The Global Catalogue of Microorganisms (GCM) 10K type strain sequencing project: providing services to taxonomists for standard genome sequencing and annotation.</title>
        <authorList>
            <consortium name="The Broad Institute Genomics Platform"/>
            <consortium name="The Broad Institute Genome Sequencing Center for Infectious Disease"/>
            <person name="Wu L."/>
            <person name="Ma J."/>
        </authorList>
    </citation>
    <scope>NUCLEOTIDE SEQUENCE [LARGE SCALE GENOMIC DNA]</scope>
    <source>
        <strain evidence="3 4">JCM 19585</strain>
    </source>
</reference>
<accession>A0A830EVA8</accession>
<dbReference type="EMBL" id="BMPF01000002">
    <property type="protein sequence ID" value="GGL34186.1"/>
    <property type="molecule type" value="Genomic_DNA"/>
</dbReference>
<dbReference type="RefSeq" id="WP_188882725.1">
    <property type="nucleotide sequence ID" value="NZ_BMPF01000002.1"/>
</dbReference>
<organism evidence="3 4">
    <name type="scientific">Halarchaeum grantii</name>
    <dbReference type="NCBI Taxonomy" id="1193105"/>
    <lineage>
        <taxon>Archaea</taxon>
        <taxon>Methanobacteriati</taxon>
        <taxon>Methanobacteriota</taxon>
        <taxon>Stenosarchaea group</taxon>
        <taxon>Halobacteria</taxon>
        <taxon>Halobacteriales</taxon>
        <taxon>Halobacteriaceae</taxon>
    </lineage>
</organism>
<name>A0A830EVA8_9EURY</name>
<dbReference type="Proteomes" id="UP000628840">
    <property type="component" value="Unassembled WGS sequence"/>
</dbReference>
<feature type="domain" description="NrS-1 polymerase-like HBD" evidence="2">
    <location>
        <begin position="226"/>
        <end position="291"/>
    </location>
</feature>
<dbReference type="InterPro" id="IPR054468">
    <property type="entry name" value="NrSPol-like_HBD"/>
</dbReference>
<sequence length="388" mass="43602">MDIDSVPDTLRSVPQWVCWTTRQRGSKSTKVPIDPQTGAFASTTDPTTWTTFDDATRTASSSDTLAGVGFVFTDDDPFVGIDLDNARDPDTGRPEPWAKDLITTLDSYTEVSPSGTGYHVYVRGSLSSARNRAGDVECYEHSRFFTVTGQHVGGTPRSIYERPRELRRITEEYLEPDDVESTSARTVSESGRVLSDDDLLERARRAKNGEKFERLWRGDTSGYDSHSEADMALVSLLAFWTAGDIAWMDALFRQSGLFREKWDERHYADGETYGARTLQRAVALTDDYYEPVGDDQRPPANSVPADHVETRLASVDGRLQTLEERVAMIDTLQATVHSLDKEVARIRSENSDLSAQLADKRMRLARLRARLDELESTSTSTWRTRFFG</sequence>
<evidence type="ECO:0000313" key="3">
    <source>
        <dbReference type="EMBL" id="GGL34186.1"/>
    </source>
</evidence>